<dbReference type="Proteomes" id="UP001303160">
    <property type="component" value="Unassembled WGS sequence"/>
</dbReference>
<feature type="non-terminal residue" evidence="3">
    <location>
        <position position="1"/>
    </location>
</feature>
<reference evidence="3" key="2">
    <citation type="submission" date="2023-05" db="EMBL/GenBank/DDBJ databases">
        <authorList>
            <consortium name="Lawrence Berkeley National Laboratory"/>
            <person name="Steindorff A."/>
            <person name="Hensen N."/>
            <person name="Bonometti L."/>
            <person name="Westerberg I."/>
            <person name="Brannstrom I.O."/>
            <person name="Guillou S."/>
            <person name="Cros-Aarteil S."/>
            <person name="Calhoun S."/>
            <person name="Haridas S."/>
            <person name="Kuo A."/>
            <person name="Mondo S."/>
            <person name="Pangilinan J."/>
            <person name="Riley R."/>
            <person name="Labutti K."/>
            <person name="Andreopoulos B."/>
            <person name="Lipzen A."/>
            <person name="Chen C."/>
            <person name="Yanf M."/>
            <person name="Daum C."/>
            <person name="Ng V."/>
            <person name="Clum A."/>
            <person name="Ohm R."/>
            <person name="Martin F."/>
            <person name="Silar P."/>
            <person name="Natvig D."/>
            <person name="Lalanne C."/>
            <person name="Gautier V."/>
            <person name="Ament-Velasquez S.L."/>
            <person name="Kruys A."/>
            <person name="Hutchinson M.I."/>
            <person name="Powell A.J."/>
            <person name="Barry K."/>
            <person name="Miller A.N."/>
            <person name="Grigoriev I.V."/>
            <person name="Debuchy R."/>
            <person name="Gladieux P."/>
            <person name="Thoren M.H."/>
            <person name="Johannesson H."/>
        </authorList>
    </citation>
    <scope>NUCLEOTIDE SEQUENCE</scope>
    <source>
        <strain evidence="3">CBS 315.58</strain>
    </source>
</reference>
<dbReference type="EMBL" id="MU864012">
    <property type="protein sequence ID" value="KAK4195455.1"/>
    <property type="molecule type" value="Genomic_DNA"/>
</dbReference>
<sequence>IQQSTGACSLHSLPRLIVIAYLLRYPAISKTLSSATSGATVFRSFAEYIDSFGTFLIALSVGDSRPTRLGQVNIESLLEQFGRLKIWGDQTKADLPTRARGSLDDTLRYDNELRDMVLGILLRLKALLDITIPIAHRKFDECRASDQDSISSVSDESDSEDESSCEREHRTIPKIVFYIRLISTQIRSLYDISALLRRPTMSSKYIRSVKKADKKSQETENIMLKRAFSTYDHRHVIEKVRQWRGKTKCAREMDLEKEAPREADLEEDEASAEEVVAGQRKSAEMVEDCENILWLCQRLSEANIRRREQIEYWTGHPYDPRKDQAKAADPVAHILKTAPFILGEGVVETKNTAKPPVADLRPTQAVTVSGFSKQSFSTVAISELHETKTSARPRTVYTPTEAGQRKSTSVPNPPKVTEDSVSFTCPYCGTMLDTNVMRNRQSWKRHVFRDLRPYVCSFEHCSSASKLYVSRNDWMYHELQVHRRRYLCRQCNTDCPDRPSMQEHIKKHYQDALSLHQLSIVLDLCNHQASEAVEDACVICGRELLLSELLAHLAAHMEEIALFALPMTHPEDENERGGSYASRKAAESAAADSSDTSRPEDSRDNVDDGGVSLTFEDADRALKRDHTQTADDFKKLLVQRGDEDGEKGIYHWIADANGMNSDNHHDDSDEDASSQNAKDKVDGMVDMEMNKALGDEHSDTLTNMADLASTYRDQGRWEEAETLQIQVMEIRKKVLGDEHLDTLSSMANLASTYRDQSRWKEAETLQVQVMEMCKKVLGDEHLDTLSSMANLASTYRDQSRWKEAEILQVQVMEMCKKVLGDEHPDTLSSMANLASTYRDQGRWEEAETLQIQVMEI</sequence>
<feature type="compositionally biased region" description="Low complexity" evidence="1">
    <location>
        <begin position="579"/>
        <end position="594"/>
    </location>
</feature>
<reference evidence="3" key="1">
    <citation type="journal article" date="2023" name="Mol. Phylogenet. Evol.">
        <title>Genome-scale phylogeny and comparative genomics of the fungal order Sordariales.</title>
        <authorList>
            <person name="Hensen N."/>
            <person name="Bonometti L."/>
            <person name="Westerberg I."/>
            <person name="Brannstrom I.O."/>
            <person name="Guillou S."/>
            <person name="Cros-Aarteil S."/>
            <person name="Calhoun S."/>
            <person name="Haridas S."/>
            <person name="Kuo A."/>
            <person name="Mondo S."/>
            <person name="Pangilinan J."/>
            <person name="Riley R."/>
            <person name="LaButti K."/>
            <person name="Andreopoulos B."/>
            <person name="Lipzen A."/>
            <person name="Chen C."/>
            <person name="Yan M."/>
            <person name="Daum C."/>
            <person name="Ng V."/>
            <person name="Clum A."/>
            <person name="Steindorff A."/>
            <person name="Ohm R.A."/>
            <person name="Martin F."/>
            <person name="Silar P."/>
            <person name="Natvig D.O."/>
            <person name="Lalanne C."/>
            <person name="Gautier V."/>
            <person name="Ament-Velasquez S.L."/>
            <person name="Kruys A."/>
            <person name="Hutchinson M.I."/>
            <person name="Powell A.J."/>
            <person name="Barry K."/>
            <person name="Miller A.N."/>
            <person name="Grigoriev I.V."/>
            <person name="Debuchy R."/>
            <person name="Gladieux P."/>
            <person name="Hiltunen Thoren M."/>
            <person name="Johannesson H."/>
        </authorList>
    </citation>
    <scope>NUCLEOTIDE SEQUENCE</scope>
    <source>
        <strain evidence="3">CBS 315.58</strain>
    </source>
</reference>
<protein>
    <submittedName>
        <fullName evidence="3">Tetratricopeptide repeat-domain-containing protein</fullName>
    </submittedName>
</protein>
<evidence type="ECO:0000313" key="3">
    <source>
        <dbReference type="EMBL" id="KAK4195455.1"/>
    </source>
</evidence>
<dbReference type="PANTHER" id="PTHR46082:SF11">
    <property type="entry name" value="AAA+ ATPASE DOMAIN-CONTAINING PROTEIN-RELATED"/>
    <property type="match status" value="1"/>
</dbReference>
<evidence type="ECO:0000259" key="2">
    <source>
        <dbReference type="PROSITE" id="PS00028"/>
    </source>
</evidence>
<accession>A0AAN6X9S3</accession>
<dbReference type="InterPro" id="IPR013087">
    <property type="entry name" value="Znf_C2H2_type"/>
</dbReference>
<evidence type="ECO:0000313" key="4">
    <source>
        <dbReference type="Proteomes" id="UP001303160"/>
    </source>
</evidence>
<feature type="domain" description="C2H2-type" evidence="2">
    <location>
        <begin position="488"/>
        <end position="508"/>
    </location>
</feature>
<proteinExistence type="predicted"/>
<feature type="region of interest" description="Disordered" evidence="1">
    <location>
        <begin position="396"/>
        <end position="417"/>
    </location>
</feature>
<dbReference type="Pfam" id="PF26082">
    <property type="entry name" value="zf-C2H2_AcuF"/>
    <property type="match status" value="1"/>
</dbReference>
<feature type="non-terminal residue" evidence="3">
    <location>
        <position position="856"/>
    </location>
</feature>
<organism evidence="3 4">
    <name type="scientific">Triangularia verruculosa</name>
    <dbReference type="NCBI Taxonomy" id="2587418"/>
    <lineage>
        <taxon>Eukaryota</taxon>
        <taxon>Fungi</taxon>
        <taxon>Dikarya</taxon>
        <taxon>Ascomycota</taxon>
        <taxon>Pezizomycotina</taxon>
        <taxon>Sordariomycetes</taxon>
        <taxon>Sordariomycetidae</taxon>
        <taxon>Sordariales</taxon>
        <taxon>Podosporaceae</taxon>
        <taxon>Triangularia</taxon>
    </lineage>
</organism>
<dbReference type="InterPro" id="IPR058925">
    <property type="entry name" value="zf-C2H2_AcuF"/>
</dbReference>
<feature type="compositionally biased region" description="Basic and acidic residues" evidence="1">
    <location>
        <begin position="595"/>
        <end position="606"/>
    </location>
</feature>
<comment type="caution">
    <text evidence="3">The sequence shown here is derived from an EMBL/GenBank/DDBJ whole genome shotgun (WGS) entry which is preliminary data.</text>
</comment>
<dbReference type="InterPro" id="IPR011990">
    <property type="entry name" value="TPR-like_helical_dom_sf"/>
</dbReference>
<evidence type="ECO:0000256" key="1">
    <source>
        <dbReference type="SAM" id="MobiDB-lite"/>
    </source>
</evidence>
<dbReference type="AlphaFoldDB" id="A0AAN6X9S3"/>
<feature type="region of interest" description="Disordered" evidence="1">
    <location>
        <begin position="571"/>
        <end position="612"/>
    </location>
</feature>
<dbReference type="PROSITE" id="PS00028">
    <property type="entry name" value="ZINC_FINGER_C2H2_1"/>
    <property type="match status" value="1"/>
</dbReference>
<gene>
    <name evidence="3" type="ORF">QBC40DRAFT_19872</name>
</gene>
<keyword evidence="4" id="KW-1185">Reference proteome</keyword>
<dbReference type="InterPro" id="IPR053137">
    <property type="entry name" value="NLR-like"/>
</dbReference>
<dbReference type="Gene3D" id="1.25.40.10">
    <property type="entry name" value="Tetratricopeptide repeat domain"/>
    <property type="match status" value="1"/>
</dbReference>
<dbReference type="SMART" id="SM00355">
    <property type="entry name" value="ZnF_C2H2"/>
    <property type="match status" value="2"/>
</dbReference>
<name>A0AAN6X9S3_9PEZI</name>
<dbReference type="PANTHER" id="PTHR46082">
    <property type="entry name" value="ATP/GTP-BINDING PROTEIN-RELATED"/>
    <property type="match status" value="1"/>
</dbReference>
<dbReference type="Pfam" id="PF13424">
    <property type="entry name" value="TPR_12"/>
    <property type="match status" value="2"/>
</dbReference>
<dbReference type="SUPFAM" id="SSF48452">
    <property type="entry name" value="TPR-like"/>
    <property type="match status" value="2"/>
</dbReference>